<name>A0A8S5LEA2_9CAUD</name>
<proteinExistence type="predicted"/>
<organism evidence="1">
    <name type="scientific">Myoviridae sp. ctBDS4</name>
    <dbReference type="NCBI Taxonomy" id="2823537"/>
    <lineage>
        <taxon>Viruses</taxon>
        <taxon>Duplodnaviria</taxon>
        <taxon>Heunggongvirae</taxon>
        <taxon>Uroviricota</taxon>
        <taxon>Caudoviricetes</taxon>
    </lineage>
</organism>
<accession>A0A8S5LEA2</accession>
<sequence length="215" mass="24001">MELPIIEPSFFERNLKNIDTPDGTLVDFAYRDMIVDKDDTTIMSSPILVTEEFNGRPDLLALAIFGDQSKFDIICEYNSLSDPFSITAGDILYIPTSETLSLNNRVIAQGLSKVIEKDDTSKRNLNLPNKSMQELNSKIQKIDPSRSKLRGNVSVADHIRTPNMTTAPPTTFVQNGEIELGTNPNSKVCKTAMTDTQSLAYSIREAVLRKIKDKK</sequence>
<evidence type="ECO:0000313" key="1">
    <source>
        <dbReference type="EMBL" id="DAD68348.1"/>
    </source>
</evidence>
<reference evidence="1" key="1">
    <citation type="journal article" date="2021" name="Proc. Natl. Acad. Sci. U.S.A.">
        <title>A Catalog of Tens of Thousands of Viruses from Human Metagenomes Reveals Hidden Associations with Chronic Diseases.</title>
        <authorList>
            <person name="Tisza M.J."/>
            <person name="Buck C.B."/>
        </authorList>
    </citation>
    <scope>NUCLEOTIDE SEQUENCE</scope>
    <source>
        <strain evidence="1">CtBDS4</strain>
    </source>
</reference>
<dbReference type="EMBL" id="BK014700">
    <property type="protein sequence ID" value="DAD68348.1"/>
    <property type="molecule type" value="Genomic_DNA"/>
</dbReference>
<protein>
    <submittedName>
        <fullName evidence="1">Uncharacterized protein</fullName>
    </submittedName>
</protein>